<organism evidence="1 2">
    <name type="scientific">Pseudoscardovia radai</name>
    <dbReference type="NCBI Taxonomy" id="987066"/>
    <lineage>
        <taxon>Bacteria</taxon>
        <taxon>Bacillati</taxon>
        <taxon>Actinomycetota</taxon>
        <taxon>Actinomycetes</taxon>
        <taxon>Bifidobacteriales</taxon>
        <taxon>Bifidobacteriaceae</taxon>
        <taxon>Pseudoscardovia</taxon>
    </lineage>
</organism>
<keyword evidence="2" id="KW-1185">Reference proteome</keyword>
<evidence type="ECO:0000313" key="2">
    <source>
        <dbReference type="Proteomes" id="UP000216725"/>
    </source>
</evidence>
<dbReference type="RefSeq" id="WP_094661294.1">
    <property type="nucleotide sequence ID" value="NZ_JBKZBO010000009.1"/>
</dbReference>
<sequence>MDAMTKAYVIRWSEIERGSETEIDPYDGFPCVVPDADWDEATATLYEVADDGDREEIDSETIRLYSREEESETKWAQCERMLAERNGVSEYEVETPW</sequence>
<comment type="caution">
    <text evidence="1">The sequence shown here is derived from an EMBL/GenBank/DDBJ whole genome shotgun (WGS) entry which is preliminary data.</text>
</comment>
<dbReference type="Proteomes" id="UP000216725">
    <property type="component" value="Unassembled WGS sequence"/>
</dbReference>
<dbReference type="AlphaFoldDB" id="A0A261EUZ3"/>
<proteinExistence type="predicted"/>
<accession>A0A261EUZ3</accession>
<reference evidence="1 2" key="1">
    <citation type="journal article" date="2017" name="BMC Genomics">
        <title>Comparative genomic and phylogenomic analyses of the Bifidobacteriaceae family.</title>
        <authorList>
            <person name="Lugli G.A."/>
            <person name="Milani C."/>
            <person name="Turroni F."/>
            <person name="Duranti S."/>
            <person name="Mancabelli L."/>
            <person name="Mangifesta M."/>
            <person name="Ferrario C."/>
            <person name="Modesto M."/>
            <person name="Mattarelli P."/>
            <person name="Jiri K."/>
            <person name="van Sinderen D."/>
            <person name="Ventura M."/>
        </authorList>
    </citation>
    <scope>NUCLEOTIDE SEQUENCE [LARGE SCALE GENOMIC DNA]</scope>
    <source>
        <strain evidence="1 2">DSM 24742</strain>
    </source>
</reference>
<evidence type="ECO:0000313" key="1">
    <source>
        <dbReference type="EMBL" id="OZG50466.1"/>
    </source>
</evidence>
<dbReference type="EMBL" id="MWWR01000017">
    <property type="protein sequence ID" value="OZG50466.1"/>
    <property type="molecule type" value="Genomic_DNA"/>
</dbReference>
<name>A0A261EUZ3_9BIFI</name>
<protein>
    <submittedName>
        <fullName evidence="1">Uncharacterized protein</fullName>
    </submittedName>
</protein>
<gene>
    <name evidence="1" type="ORF">PSRA_1496</name>
</gene>